<dbReference type="OrthoDB" id="1715058at2"/>
<sequence>MIRTGGWKRRTALGVLAIPLLTAGCGLLPGQSAEQIDPPMVQYDTGAAEAAQAGAALAESAVKEKGKQLTVYLKDSGDYLAPVTIMADTGEEAGAAGRIALEMMVEDGPHAGELPVGFRGILPKGTSINSLHIDAGQKLATVDFTKPFTDYSLQDERKIVEAITWTLTGISGVEQVQILHEGEKLMEMPVDGYPLSKPLTRQIGINLEVGPGVEHSQSMPVTLYFSALSEDNEQYYVPVTRLVDRSGEPAKEALQQLIAGPLDSRELNYVMTSDVQVKAISQKGDTVMVELNEETYEEGQQLPAEMLQAVVLSVTENTGAAKVLIRVNGLSDVVDTNNRSYAEPVGRPDFVNALKA</sequence>
<dbReference type="RefSeq" id="WP_111148424.1">
    <property type="nucleotide sequence ID" value="NZ_QKRB01000054.1"/>
</dbReference>
<feature type="signal peptide" evidence="1">
    <location>
        <begin position="1"/>
        <end position="23"/>
    </location>
</feature>
<gene>
    <name evidence="3" type="ORF">DNH61_19190</name>
</gene>
<feature type="chain" id="PRO_5038348193" description="GerMN domain-containing protein" evidence="1">
    <location>
        <begin position="24"/>
        <end position="356"/>
    </location>
</feature>
<proteinExistence type="predicted"/>
<dbReference type="Proteomes" id="UP000249522">
    <property type="component" value="Unassembled WGS sequence"/>
</dbReference>
<dbReference type="AlphaFoldDB" id="A0A2W1LGE7"/>
<dbReference type="Pfam" id="PF10646">
    <property type="entry name" value="Germane"/>
    <property type="match status" value="2"/>
</dbReference>
<reference evidence="3 4" key="1">
    <citation type="submission" date="2018-06" db="EMBL/GenBank/DDBJ databases">
        <title>Paenibacillus imtechensis sp. nov.</title>
        <authorList>
            <person name="Pinnaka A.K."/>
            <person name="Singh H."/>
            <person name="Kaur M."/>
        </authorList>
    </citation>
    <scope>NUCLEOTIDE SEQUENCE [LARGE SCALE GENOMIC DNA]</scope>
    <source>
        <strain evidence="3 4">SMB1</strain>
    </source>
</reference>
<dbReference type="InterPro" id="IPR019606">
    <property type="entry name" value="GerMN"/>
</dbReference>
<feature type="domain" description="GerMN" evidence="2">
    <location>
        <begin position="97"/>
        <end position="189"/>
    </location>
</feature>
<dbReference type="SMART" id="SM00909">
    <property type="entry name" value="Germane"/>
    <property type="match status" value="2"/>
</dbReference>
<protein>
    <recommendedName>
        <fullName evidence="2">GerMN domain-containing protein</fullName>
    </recommendedName>
</protein>
<organism evidence="3 4">
    <name type="scientific">Paenibacillus sambharensis</name>
    <dbReference type="NCBI Taxonomy" id="1803190"/>
    <lineage>
        <taxon>Bacteria</taxon>
        <taxon>Bacillati</taxon>
        <taxon>Bacillota</taxon>
        <taxon>Bacilli</taxon>
        <taxon>Bacillales</taxon>
        <taxon>Paenibacillaceae</taxon>
        <taxon>Paenibacillus</taxon>
    </lineage>
</organism>
<accession>A0A2W1LGE7</accession>
<keyword evidence="4" id="KW-1185">Reference proteome</keyword>
<keyword evidence="1" id="KW-0732">Signal</keyword>
<evidence type="ECO:0000256" key="1">
    <source>
        <dbReference type="SAM" id="SignalP"/>
    </source>
</evidence>
<name>A0A2W1LGE7_9BACL</name>
<feature type="domain" description="GerMN" evidence="2">
    <location>
        <begin position="250"/>
        <end position="336"/>
    </location>
</feature>
<evidence type="ECO:0000259" key="2">
    <source>
        <dbReference type="SMART" id="SM00909"/>
    </source>
</evidence>
<evidence type="ECO:0000313" key="3">
    <source>
        <dbReference type="EMBL" id="PZD94085.1"/>
    </source>
</evidence>
<dbReference type="PROSITE" id="PS51257">
    <property type="entry name" value="PROKAR_LIPOPROTEIN"/>
    <property type="match status" value="1"/>
</dbReference>
<comment type="caution">
    <text evidence="3">The sequence shown here is derived from an EMBL/GenBank/DDBJ whole genome shotgun (WGS) entry which is preliminary data.</text>
</comment>
<evidence type="ECO:0000313" key="4">
    <source>
        <dbReference type="Proteomes" id="UP000249522"/>
    </source>
</evidence>
<dbReference type="EMBL" id="QKRB01000054">
    <property type="protein sequence ID" value="PZD94085.1"/>
    <property type="molecule type" value="Genomic_DNA"/>
</dbReference>